<dbReference type="InterPro" id="IPR050482">
    <property type="entry name" value="Sensor_HK_TwoCompSys"/>
</dbReference>
<dbReference type="SUPFAM" id="SSF55781">
    <property type="entry name" value="GAF domain-like"/>
    <property type="match status" value="1"/>
</dbReference>
<dbReference type="RefSeq" id="WP_344514999.1">
    <property type="nucleotide sequence ID" value="NZ_BAAAQD010000051.1"/>
</dbReference>
<dbReference type="PROSITE" id="PS50885">
    <property type="entry name" value="HAMP"/>
    <property type="match status" value="1"/>
</dbReference>
<dbReference type="Proteomes" id="UP001501470">
    <property type="component" value="Unassembled WGS sequence"/>
</dbReference>
<protein>
    <recommendedName>
        <fullName evidence="3">histidine kinase</fullName>
        <ecNumber evidence="3">2.7.13.3</ecNumber>
    </recommendedName>
</protein>
<name>A0ABN2DAV5_9ACTN</name>
<dbReference type="PANTHER" id="PTHR24421:SF10">
    <property type="entry name" value="NITRATE_NITRITE SENSOR PROTEIN NARQ"/>
    <property type="match status" value="1"/>
</dbReference>
<proteinExistence type="predicted"/>
<comment type="subcellular location">
    <subcellularLocation>
        <location evidence="2">Membrane</location>
    </subcellularLocation>
</comment>
<dbReference type="InterPro" id="IPR036890">
    <property type="entry name" value="HATPase_C_sf"/>
</dbReference>
<dbReference type="EMBL" id="BAAAQD010000051">
    <property type="protein sequence ID" value="GAA1573937.1"/>
    <property type="molecule type" value="Genomic_DNA"/>
</dbReference>
<keyword evidence="7" id="KW-0418">Kinase</keyword>
<organism evidence="11 12">
    <name type="scientific">Dactylosporangium maewongense</name>
    <dbReference type="NCBI Taxonomy" id="634393"/>
    <lineage>
        <taxon>Bacteria</taxon>
        <taxon>Bacillati</taxon>
        <taxon>Actinomycetota</taxon>
        <taxon>Actinomycetes</taxon>
        <taxon>Micromonosporales</taxon>
        <taxon>Micromonosporaceae</taxon>
        <taxon>Dactylosporangium</taxon>
    </lineage>
</organism>
<sequence>MRRPARSSSVLTAVFVLAICAALGTMLISFDQRRRAEHTAEAEDQARSAVTALALLVTDAEAARCGLAATGDQLFRTRLASSLDVIPRRERELQRSVTHDPVKVMLLRQINLYLNEYLSNYLAPALATSRSGGPATVSNAIMLAARRHADLIGSRLDRLLELVNRSTVRARARAETHSNTGILAGVVLPLFSLVALVLMRRHATAVAGSVRNLEAAAVKIADGELTIRVPEDGPAETSRFQHAFNNMVSALAQHRHTLNEKIAEQSALRSAGTPAAGAQTPQAVFDAVTEQAGILFRTDLADLLHFDPDGTASVVATWSHAQWDLPADEQVRLEPEGMAAQVLRSGRAVRLTHPGTPAPAWQRPARFGLQAAIGVPVIAAGRAWGVLRLMSRRPETLPETVTSRATPFTDLVAVAVADHQARTDSAEARTRIMFAADETRRTIERKLHDGPQQRLTASLWALQTLDAQIPANLTELHAQVSMLTARMSAALDDLATIARDVHPAILSQRGLLSAIRSLARRTPVPVETTLDLPARPDEQVEIGMYHMVAEALALANNHPHTTLVNIEASVRSGRLLLHIEINGMRTGDVASGPELVRIRDRVEALGGAMTLESSPERDIRLFIDVPTATR</sequence>
<dbReference type="Gene3D" id="3.30.565.10">
    <property type="entry name" value="Histidine kinase-like ATPase, C-terminal domain"/>
    <property type="match status" value="1"/>
</dbReference>
<dbReference type="Pfam" id="PF00672">
    <property type="entry name" value="HAMP"/>
    <property type="match status" value="1"/>
</dbReference>
<evidence type="ECO:0000313" key="12">
    <source>
        <dbReference type="Proteomes" id="UP001501470"/>
    </source>
</evidence>
<feature type="domain" description="HAMP" evidence="10">
    <location>
        <begin position="204"/>
        <end position="256"/>
    </location>
</feature>
<keyword evidence="5" id="KW-0808">Transferase</keyword>
<dbReference type="SMART" id="SM00304">
    <property type="entry name" value="HAMP"/>
    <property type="match status" value="1"/>
</dbReference>
<dbReference type="PANTHER" id="PTHR24421">
    <property type="entry name" value="NITRATE/NITRITE SENSOR PROTEIN NARX-RELATED"/>
    <property type="match status" value="1"/>
</dbReference>
<keyword evidence="9" id="KW-0902">Two-component regulatory system</keyword>
<dbReference type="SMART" id="SM00065">
    <property type="entry name" value="GAF"/>
    <property type="match status" value="1"/>
</dbReference>
<keyword evidence="12" id="KW-1185">Reference proteome</keyword>
<dbReference type="Gene3D" id="6.10.340.10">
    <property type="match status" value="1"/>
</dbReference>
<dbReference type="Gene3D" id="3.30.450.40">
    <property type="match status" value="1"/>
</dbReference>
<dbReference type="CDD" id="cd06225">
    <property type="entry name" value="HAMP"/>
    <property type="match status" value="1"/>
</dbReference>
<keyword evidence="8" id="KW-1133">Transmembrane helix</keyword>
<evidence type="ECO:0000256" key="1">
    <source>
        <dbReference type="ARBA" id="ARBA00000085"/>
    </source>
</evidence>
<dbReference type="EC" id="2.7.13.3" evidence="3"/>
<accession>A0ABN2DAV5</accession>
<evidence type="ECO:0000313" key="11">
    <source>
        <dbReference type="EMBL" id="GAA1573937.1"/>
    </source>
</evidence>
<dbReference type="InterPro" id="IPR029016">
    <property type="entry name" value="GAF-like_dom_sf"/>
</dbReference>
<comment type="caution">
    <text evidence="11">The sequence shown here is derived from an EMBL/GenBank/DDBJ whole genome shotgun (WGS) entry which is preliminary data.</text>
</comment>
<evidence type="ECO:0000256" key="6">
    <source>
        <dbReference type="ARBA" id="ARBA00022692"/>
    </source>
</evidence>
<evidence type="ECO:0000256" key="5">
    <source>
        <dbReference type="ARBA" id="ARBA00022679"/>
    </source>
</evidence>
<keyword evidence="6" id="KW-0812">Transmembrane</keyword>
<evidence type="ECO:0000256" key="2">
    <source>
        <dbReference type="ARBA" id="ARBA00004370"/>
    </source>
</evidence>
<keyword evidence="4" id="KW-0597">Phosphoprotein</keyword>
<reference evidence="11 12" key="1">
    <citation type="journal article" date="2019" name="Int. J. Syst. Evol. Microbiol.">
        <title>The Global Catalogue of Microorganisms (GCM) 10K type strain sequencing project: providing services to taxonomists for standard genome sequencing and annotation.</title>
        <authorList>
            <consortium name="The Broad Institute Genomics Platform"/>
            <consortium name="The Broad Institute Genome Sequencing Center for Infectious Disease"/>
            <person name="Wu L."/>
            <person name="Ma J."/>
        </authorList>
    </citation>
    <scope>NUCLEOTIDE SEQUENCE [LARGE SCALE GENOMIC DNA]</scope>
    <source>
        <strain evidence="11 12">JCM 15933</strain>
    </source>
</reference>
<evidence type="ECO:0000256" key="3">
    <source>
        <dbReference type="ARBA" id="ARBA00012438"/>
    </source>
</evidence>
<dbReference type="InterPro" id="IPR003660">
    <property type="entry name" value="HAMP_dom"/>
</dbReference>
<evidence type="ECO:0000256" key="9">
    <source>
        <dbReference type="ARBA" id="ARBA00023012"/>
    </source>
</evidence>
<evidence type="ECO:0000256" key="4">
    <source>
        <dbReference type="ARBA" id="ARBA00022553"/>
    </source>
</evidence>
<keyword evidence="8" id="KW-0472">Membrane</keyword>
<evidence type="ECO:0000256" key="7">
    <source>
        <dbReference type="ARBA" id="ARBA00022777"/>
    </source>
</evidence>
<evidence type="ECO:0000256" key="8">
    <source>
        <dbReference type="ARBA" id="ARBA00022989"/>
    </source>
</evidence>
<evidence type="ECO:0000259" key="10">
    <source>
        <dbReference type="PROSITE" id="PS50885"/>
    </source>
</evidence>
<comment type="catalytic activity">
    <reaction evidence="1">
        <text>ATP + protein L-histidine = ADP + protein N-phospho-L-histidine.</text>
        <dbReference type="EC" id="2.7.13.3"/>
    </reaction>
</comment>
<gene>
    <name evidence="11" type="ORF">GCM10009827_114790</name>
</gene>
<dbReference type="InterPro" id="IPR003018">
    <property type="entry name" value="GAF"/>
</dbReference>
<dbReference type="Pfam" id="PF13185">
    <property type="entry name" value="GAF_2"/>
    <property type="match status" value="1"/>
</dbReference>